<evidence type="ECO:0000259" key="1">
    <source>
        <dbReference type="Pfam" id="PF05970"/>
    </source>
</evidence>
<dbReference type="GO" id="GO:0000723">
    <property type="term" value="P:telomere maintenance"/>
    <property type="evidence" value="ECO:0007669"/>
    <property type="project" value="InterPro"/>
</dbReference>
<accession>A0A1G2A9R1</accession>
<proteinExistence type="predicted"/>
<dbReference type="SUPFAM" id="SSF52540">
    <property type="entry name" value="P-loop containing nucleoside triphosphate hydrolases"/>
    <property type="match status" value="2"/>
</dbReference>
<feature type="domain" description="DNA helicase Pif1-like DEAD-box helicase" evidence="1">
    <location>
        <begin position="19"/>
        <end position="196"/>
    </location>
</feature>
<dbReference type="InterPro" id="IPR051055">
    <property type="entry name" value="PIF1_helicase"/>
</dbReference>
<dbReference type="AlphaFoldDB" id="A0A1G2A9R1"/>
<dbReference type="InterPro" id="IPR027785">
    <property type="entry name" value="UvrD-like_helicase_C"/>
</dbReference>
<organism evidence="3 4">
    <name type="scientific">Candidatus Jacksonbacteria bacterium RIFCSPLOWO2_02_FULL_44_20</name>
    <dbReference type="NCBI Taxonomy" id="1798460"/>
    <lineage>
        <taxon>Bacteria</taxon>
        <taxon>Candidatus Jacksoniibacteriota</taxon>
    </lineage>
</organism>
<feature type="domain" description="UvrD-like helicase C-terminal" evidence="2">
    <location>
        <begin position="366"/>
        <end position="406"/>
    </location>
</feature>
<reference evidence="3 4" key="1">
    <citation type="journal article" date="2016" name="Nat. Commun.">
        <title>Thousands of microbial genomes shed light on interconnected biogeochemical processes in an aquifer system.</title>
        <authorList>
            <person name="Anantharaman K."/>
            <person name="Brown C.T."/>
            <person name="Hug L.A."/>
            <person name="Sharon I."/>
            <person name="Castelle C.J."/>
            <person name="Probst A.J."/>
            <person name="Thomas B.C."/>
            <person name="Singh A."/>
            <person name="Wilkins M.J."/>
            <person name="Karaoz U."/>
            <person name="Brodie E.L."/>
            <person name="Williams K.H."/>
            <person name="Hubbard S.S."/>
            <person name="Banfield J.F."/>
        </authorList>
    </citation>
    <scope>NUCLEOTIDE SEQUENCE [LARGE SCALE GENOMIC DNA]</scope>
</reference>
<dbReference type="GO" id="GO:0006281">
    <property type="term" value="P:DNA repair"/>
    <property type="evidence" value="ECO:0007669"/>
    <property type="project" value="InterPro"/>
</dbReference>
<dbReference type="Gene3D" id="3.40.50.300">
    <property type="entry name" value="P-loop containing nucleotide triphosphate hydrolases"/>
    <property type="match status" value="2"/>
</dbReference>
<evidence type="ECO:0000259" key="2">
    <source>
        <dbReference type="Pfam" id="PF13538"/>
    </source>
</evidence>
<protein>
    <submittedName>
        <fullName evidence="3">Uncharacterized protein</fullName>
    </submittedName>
</protein>
<evidence type="ECO:0000313" key="4">
    <source>
        <dbReference type="Proteomes" id="UP000178315"/>
    </source>
</evidence>
<sequence>MNNKTRIDLNPQFKRALHTMENTRKHVFVTGRAGTGKSTLLQVFRNQTKKRAVVLAPTGVAAVNVQGQTIHSFFGFRPDITVSAIKDISVYGERKATCKKLETLVIDEVSMVRADLFDCVDEFLRLHGPKKELVFGGVQIICIGDLYQLPPVVTSSERAIFEGHYPGPYFFNSRAFSAFKPEFIELEKIYRQSDENFITLLNSIRNNSAGGEELKAINKRYDPLFEPPKQRRYIYLTTTNKGAEAINTKELSKLKGKSYRFKGRINGAFDARTLPTNDELALKIGAQVMLVNNDSSGRWVNGTIGAIIAIKQNDEGEYYLTLELADGGVVSVHPYTWELYNFRYNKEMGTMESDTVGTFRQYPVMLAWAVTIHKSQGKTFDRVIVDLERGTFAHGQLYVALSRCTTLEGLVLKKPVKKSHILMDWRVVKFLTGYQ</sequence>
<dbReference type="Proteomes" id="UP000178315">
    <property type="component" value="Unassembled WGS sequence"/>
</dbReference>
<gene>
    <name evidence="3" type="ORF">A3H61_01335</name>
</gene>
<dbReference type="GO" id="GO:0003678">
    <property type="term" value="F:DNA helicase activity"/>
    <property type="evidence" value="ECO:0007669"/>
    <property type="project" value="InterPro"/>
</dbReference>
<evidence type="ECO:0000313" key="3">
    <source>
        <dbReference type="EMBL" id="OGY73594.1"/>
    </source>
</evidence>
<dbReference type="InterPro" id="IPR010285">
    <property type="entry name" value="DNA_helicase_pif1-like_DEAD"/>
</dbReference>
<dbReference type="CDD" id="cd18809">
    <property type="entry name" value="SF1_C_RecD"/>
    <property type="match status" value="1"/>
</dbReference>
<dbReference type="Pfam" id="PF13538">
    <property type="entry name" value="UvrD_C_2"/>
    <property type="match status" value="1"/>
</dbReference>
<dbReference type="PANTHER" id="PTHR47642:SF7">
    <property type="entry name" value="ATP-DEPENDENT DNA HELICASE PIF1"/>
    <property type="match status" value="1"/>
</dbReference>
<dbReference type="InterPro" id="IPR027417">
    <property type="entry name" value="P-loop_NTPase"/>
</dbReference>
<dbReference type="EMBL" id="MHJU01000010">
    <property type="protein sequence ID" value="OGY73594.1"/>
    <property type="molecule type" value="Genomic_DNA"/>
</dbReference>
<dbReference type="PANTHER" id="PTHR47642">
    <property type="entry name" value="ATP-DEPENDENT DNA HELICASE"/>
    <property type="match status" value="1"/>
</dbReference>
<dbReference type="Pfam" id="PF05970">
    <property type="entry name" value="PIF1"/>
    <property type="match status" value="1"/>
</dbReference>
<name>A0A1G2A9R1_9BACT</name>
<dbReference type="FunFam" id="3.40.50.300:FF:001498">
    <property type="entry name" value="ATP-dependent DNA helicase"/>
    <property type="match status" value="1"/>
</dbReference>
<comment type="caution">
    <text evidence="3">The sequence shown here is derived from an EMBL/GenBank/DDBJ whole genome shotgun (WGS) entry which is preliminary data.</text>
</comment>